<dbReference type="Pfam" id="PF13620">
    <property type="entry name" value="CarboxypepD_reg"/>
    <property type="match status" value="1"/>
</dbReference>
<evidence type="ECO:0000256" key="5">
    <source>
        <dbReference type="ARBA" id="ARBA00023136"/>
    </source>
</evidence>
<dbReference type="Gene3D" id="2.40.170.20">
    <property type="entry name" value="TonB-dependent receptor, beta-barrel domain"/>
    <property type="match status" value="1"/>
</dbReference>
<dbReference type="SUPFAM" id="SSF56935">
    <property type="entry name" value="Porins"/>
    <property type="match status" value="1"/>
</dbReference>
<organism evidence="9 10">
    <name type="scientific">Sphingobacterium paucimobilis HER1398</name>
    <dbReference type="NCBI Taxonomy" id="1346330"/>
    <lineage>
        <taxon>Bacteria</taxon>
        <taxon>Pseudomonadati</taxon>
        <taxon>Bacteroidota</taxon>
        <taxon>Sphingobacteriia</taxon>
        <taxon>Sphingobacteriales</taxon>
        <taxon>Sphingobacteriaceae</taxon>
        <taxon>Sphingobacterium</taxon>
    </lineage>
</organism>
<dbReference type="InterPro" id="IPR023996">
    <property type="entry name" value="TonB-dep_OMP_SusC/RagA"/>
</dbReference>
<keyword evidence="4 7" id="KW-0812">Transmembrane</keyword>
<feature type="domain" description="TonB-dependent receptor plug" evidence="8">
    <location>
        <begin position="203"/>
        <end position="325"/>
    </location>
</feature>
<dbReference type="GO" id="GO:0009279">
    <property type="term" value="C:cell outer membrane"/>
    <property type="evidence" value="ECO:0007669"/>
    <property type="project" value="UniProtKB-SubCell"/>
</dbReference>
<keyword evidence="6 7" id="KW-0998">Cell outer membrane</keyword>
<comment type="similarity">
    <text evidence="7">Belongs to the TonB-dependent receptor family.</text>
</comment>
<dbReference type="NCBIfam" id="TIGR04056">
    <property type="entry name" value="OMP_RagA_SusC"/>
    <property type="match status" value="1"/>
</dbReference>
<dbReference type="RefSeq" id="WP_021070536.1">
    <property type="nucleotide sequence ID" value="NZ_ATDL01000015.1"/>
</dbReference>
<comment type="subcellular location">
    <subcellularLocation>
        <location evidence="1 7">Cell outer membrane</location>
        <topology evidence="1 7">Multi-pass membrane protein</topology>
    </subcellularLocation>
</comment>
<evidence type="ECO:0000256" key="4">
    <source>
        <dbReference type="ARBA" id="ARBA00022692"/>
    </source>
</evidence>
<sequence>MKPRLFTLLVFLLYHVGGYTQQKASIVQALNEVTRLYGTQFAYEEGLLRGVQVPKSTVPKDKKAPIESVLKSLLYPSGLLFLYVQDNYYTIVKDNKSNSQVQQDDYWRTITGEVKDSKGQPLVGATVLPEGYAIRTGVTTSSDGRYTLRLRKPVDALVFTYIGMEPQRRLIGDNKHINVSMGDAVNQLEEVEVVSTGYQKISKERATGSFSQITAKELKEVPSINIMERIEGMVPGMQIDLRNNTIQIRGANSFGTDSDPLGNSKKPLIVIDGFPAMDQDLVETNTTYANNSILNRFNPEDIESITVLKDAAAASIWGSQAANGVIVIETKKGKNQPPSISFSSSLSTSAPADLSKLSRMSSKDYVDLERELFDLGGVPDPSAWQPSEWSKFNQNKPVSEAMQWLFKQKNGVIDNAMLEQQLNRLGTINNINQIQDNLFQHAVSQQYNLSLSGGNSRSTYLISMNYSDDTPVFKSNKGQGYFINSNFTTNFFDQRLNLTTGINYVYSKSKSNQAAANTIGSGEFGYRPYERLLDDQGELIKRSVLFTDKTADELLALGLYDWRYNPIEELQYSNYTNEDNRLRFNAALDAKLTSWFKLNLSGMLQRSFEASNNLDELESYTMRSFLNTATAVDFNTGIFTRSLPQGGRLVTRDHRTSSYNLRLQGNIDKSLNEWIDLNMIIGGEIGSQTGFGYGQTRYGFNIDTYSSSAFNPTTPYNTIYDYTMTLGYSDGSVDRPNVRKLSYYTNGALTLFKGRYVISGSARFDDHTLVGIDRSVRAKPLWSSGVKWNIKSEHFMQHQNWLNALSLRFTYGVGGTIPTGSSNVTIMDIQPRDSETGEITAKIASPGNPRVGWEKVYTQNYGLDFSVLSSRLNVTFDYYRKHTKDILYSFPVNPTIGWSNLTFNGGEMEGSGIDLGISGQLVRKKDFSWQSTFNFAYNTNKVTDSRFDYTDINRVIGRSPRTGMPLDYLYTYRSEGLDEKGQTLIGRNDGVIVSSTNTNAETGENLGRLPFKIEDLVYAGRMSAPYFGGLMNTLRYKSFQFDVRLSYNMGHVVKKETIVNYPTWQGYSGFLDTHTDLLDRWQASGDEATTIVPGIANINQNSFNRFRESDRMVINGSHIRLQQISLKYIFPNELLKNLPIKSLSVNATVRNLGIIWRANDQGIDPMYYRTRTYNSLPPTKNYFFSLNASF</sequence>
<dbReference type="InterPro" id="IPR008969">
    <property type="entry name" value="CarboxyPept-like_regulatory"/>
</dbReference>
<dbReference type="Proteomes" id="UP000016584">
    <property type="component" value="Unassembled WGS sequence"/>
</dbReference>
<keyword evidence="2 7" id="KW-0813">Transport</keyword>
<evidence type="ECO:0000256" key="7">
    <source>
        <dbReference type="PROSITE-ProRule" id="PRU01360"/>
    </source>
</evidence>
<dbReference type="InterPro" id="IPR023997">
    <property type="entry name" value="TonB-dep_OMP_SusC/RagA_CS"/>
</dbReference>
<accession>U2J8T1</accession>
<dbReference type="Pfam" id="PF07715">
    <property type="entry name" value="Plug"/>
    <property type="match status" value="1"/>
</dbReference>
<dbReference type="PATRIC" id="fig|1346330.5.peg.2374"/>
<dbReference type="Gene3D" id="2.60.40.1120">
    <property type="entry name" value="Carboxypeptidase-like, regulatory domain"/>
    <property type="match status" value="1"/>
</dbReference>
<reference evidence="9 10" key="1">
    <citation type="journal article" date="2013" name="Genome Announc.">
        <title>The Draft Genome Sequence of Sphingomonas paucimobilis Strain HER1398 (Proteobacteria), Host to the Giant PAU Phage, Indicates That It Is a Member of the Genus Sphingobacterium (Bacteroidetes).</title>
        <authorList>
            <person name="White R.A.III."/>
            <person name="Suttle C.A."/>
        </authorList>
    </citation>
    <scope>NUCLEOTIDE SEQUENCE [LARGE SCALE GENOMIC DNA]</scope>
    <source>
        <strain evidence="9 10">HER1398</strain>
    </source>
</reference>
<gene>
    <name evidence="9" type="ORF">M472_09695</name>
</gene>
<dbReference type="InterPro" id="IPR037066">
    <property type="entry name" value="Plug_dom_sf"/>
</dbReference>
<evidence type="ECO:0000256" key="3">
    <source>
        <dbReference type="ARBA" id="ARBA00022452"/>
    </source>
</evidence>
<dbReference type="InterPro" id="IPR036942">
    <property type="entry name" value="Beta-barrel_TonB_sf"/>
</dbReference>
<dbReference type="SUPFAM" id="SSF49464">
    <property type="entry name" value="Carboxypeptidase regulatory domain-like"/>
    <property type="match status" value="1"/>
</dbReference>
<dbReference type="EMBL" id="ATDL01000015">
    <property type="protein sequence ID" value="ERJ59043.1"/>
    <property type="molecule type" value="Genomic_DNA"/>
</dbReference>
<evidence type="ECO:0000256" key="6">
    <source>
        <dbReference type="ARBA" id="ARBA00023237"/>
    </source>
</evidence>
<dbReference type="PROSITE" id="PS52016">
    <property type="entry name" value="TONB_DEPENDENT_REC_3"/>
    <property type="match status" value="1"/>
</dbReference>
<dbReference type="InterPro" id="IPR039426">
    <property type="entry name" value="TonB-dep_rcpt-like"/>
</dbReference>
<dbReference type="OrthoDB" id="9768177at2"/>
<dbReference type="Gene3D" id="2.170.130.10">
    <property type="entry name" value="TonB-dependent receptor, plug domain"/>
    <property type="match status" value="1"/>
</dbReference>
<proteinExistence type="inferred from homology"/>
<dbReference type="InterPro" id="IPR012910">
    <property type="entry name" value="Plug_dom"/>
</dbReference>
<keyword evidence="10" id="KW-1185">Reference proteome</keyword>
<protein>
    <recommendedName>
        <fullName evidence="8">TonB-dependent receptor plug domain-containing protein</fullName>
    </recommendedName>
</protein>
<dbReference type="AlphaFoldDB" id="U2J8T1"/>
<evidence type="ECO:0000313" key="10">
    <source>
        <dbReference type="Proteomes" id="UP000016584"/>
    </source>
</evidence>
<evidence type="ECO:0000256" key="2">
    <source>
        <dbReference type="ARBA" id="ARBA00022448"/>
    </source>
</evidence>
<keyword evidence="3 7" id="KW-1134">Transmembrane beta strand</keyword>
<evidence type="ECO:0000259" key="8">
    <source>
        <dbReference type="Pfam" id="PF07715"/>
    </source>
</evidence>
<dbReference type="eggNOG" id="COG1629">
    <property type="taxonomic scope" value="Bacteria"/>
</dbReference>
<evidence type="ECO:0000313" key="9">
    <source>
        <dbReference type="EMBL" id="ERJ59043.1"/>
    </source>
</evidence>
<comment type="caution">
    <text evidence="9">The sequence shown here is derived from an EMBL/GenBank/DDBJ whole genome shotgun (WGS) entry which is preliminary data.</text>
</comment>
<keyword evidence="5 7" id="KW-0472">Membrane</keyword>
<name>U2J8T1_9SPHI</name>
<dbReference type="STRING" id="1346330.M472_09695"/>
<evidence type="ECO:0000256" key="1">
    <source>
        <dbReference type="ARBA" id="ARBA00004571"/>
    </source>
</evidence>
<dbReference type="NCBIfam" id="TIGR04057">
    <property type="entry name" value="SusC_RagA_signa"/>
    <property type="match status" value="1"/>
</dbReference>